<dbReference type="InterPro" id="IPR000836">
    <property type="entry name" value="PRTase_dom"/>
</dbReference>
<keyword evidence="3" id="KW-1185">Reference proteome</keyword>
<protein>
    <submittedName>
        <fullName evidence="2">Phosphoribosyl transferase</fullName>
    </submittedName>
</protein>
<name>A0A6G7WKC2_9LACT</name>
<dbReference type="KEGG" id="jpo:G7058_07850"/>
<dbReference type="Pfam" id="PF00156">
    <property type="entry name" value="Pribosyltran"/>
    <property type="match status" value="1"/>
</dbReference>
<dbReference type="Gene3D" id="3.40.50.2020">
    <property type="match status" value="1"/>
</dbReference>
<proteinExistence type="predicted"/>
<dbReference type="Gene3D" id="3.30.1310.20">
    <property type="entry name" value="PRTase-like"/>
    <property type="match status" value="1"/>
</dbReference>
<evidence type="ECO:0000313" key="3">
    <source>
        <dbReference type="Proteomes" id="UP000501830"/>
    </source>
</evidence>
<organism evidence="2 3">
    <name type="scientific">Jeotgalibaca porci</name>
    <dbReference type="NCBI Taxonomy" id="1868793"/>
    <lineage>
        <taxon>Bacteria</taxon>
        <taxon>Bacillati</taxon>
        <taxon>Bacillota</taxon>
        <taxon>Bacilli</taxon>
        <taxon>Lactobacillales</taxon>
        <taxon>Carnobacteriaceae</taxon>
        <taxon>Jeotgalibaca</taxon>
    </lineage>
</organism>
<dbReference type="CDD" id="cd06223">
    <property type="entry name" value="PRTases_typeI"/>
    <property type="match status" value="1"/>
</dbReference>
<feature type="domain" description="Phosphoribosyltransferase" evidence="1">
    <location>
        <begin position="13"/>
        <end position="168"/>
    </location>
</feature>
<accession>A0A6G7WKC2</accession>
<dbReference type="InterPro" id="IPR029057">
    <property type="entry name" value="PRTase-like"/>
</dbReference>
<evidence type="ECO:0000259" key="1">
    <source>
        <dbReference type="Pfam" id="PF00156"/>
    </source>
</evidence>
<reference evidence="2 3" key="1">
    <citation type="journal article" date="2017" name="Int. J. Syst. Evol. Microbiol.">
        <title>Jeotgalibaca porci sp. nov. and Jeotgalibaca arthritidis sp. nov., isolated from pigs, and emended description of the genus Jeotgalibaca.</title>
        <authorList>
            <person name="Zamora L."/>
            <person name="Perez-Sancho M."/>
            <person name="Dominguez L."/>
            <person name="Fernandez-Garayzabal J.F."/>
            <person name="Vela A.I."/>
        </authorList>
    </citation>
    <scope>NUCLEOTIDE SEQUENCE [LARGE SCALE GENOMIC DNA]</scope>
    <source>
        <strain evidence="2 3">CCUG 69148</strain>
    </source>
</reference>
<gene>
    <name evidence="2" type="ORF">G7058_07850</name>
</gene>
<dbReference type="GO" id="GO:0016740">
    <property type="term" value="F:transferase activity"/>
    <property type="evidence" value="ECO:0007669"/>
    <property type="project" value="UniProtKB-KW"/>
</dbReference>
<keyword evidence="2" id="KW-0808">Transferase</keyword>
<dbReference type="SUPFAM" id="SSF53271">
    <property type="entry name" value="PRTase-like"/>
    <property type="match status" value="1"/>
</dbReference>
<dbReference type="AlphaFoldDB" id="A0A6G7WKC2"/>
<sequence>MMFKNRQDAGVQLAKKLEHYQNQDVVVFTLPRGGVPLGVEVAKHLHAPLDLIITRKIGHPLNPEYAIGAISEHGRTLYNELEIAKVDPTWLNNEEARLMNEIKRRRYKYGTNLVSANGKTAIIVDDGIATGFTMRAAINDVKKDNPSHIVVAIPVVPERMAQQLETLVDAVISIERTRAYRGSVGSYYHEFEQLTDSELLEQLALK</sequence>
<dbReference type="Proteomes" id="UP000501830">
    <property type="component" value="Chromosome"/>
</dbReference>
<dbReference type="EMBL" id="CP049889">
    <property type="protein sequence ID" value="QIK52714.1"/>
    <property type="molecule type" value="Genomic_DNA"/>
</dbReference>
<evidence type="ECO:0000313" key="2">
    <source>
        <dbReference type="EMBL" id="QIK52714.1"/>
    </source>
</evidence>